<keyword evidence="4" id="KW-1185">Reference proteome</keyword>
<dbReference type="Gene3D" id="2.30.270.10">
    <property type="entry name" value="duf1285 protein"/>
    <property type="match status" value="1"/>
</dbReference>
<evidence type="ECO:0000259" key="1">
    <source>
        <dbReference type="Pfam" id="PF06938"/>
    </source>
</evidence>
<dbReference type="Pfam" id="PF06938">
    <property type="entry name" value="DUF1285_N"/>
    <property type="match status" value="1"/>
</dbReference>
<organism evidence="3 4">
    <name type="scientific">Sphingorhabdus contaminans</name>
    <dbReference type="NCBI Taxonomy" id="1343899"/>
    <lineage>
        <taxon>Bacteria</taxon>
        <taxon>Pseudomonadati</taxon>
        <taxon>Pseudomonadota</taxon>
        <taxon>Alphaproteobacteria</taxon>
        <taxon>Sphingomonadales</taxon>
        <taxon>Sphingomonadaceae</taxon>
        <taxon>Sphingorhabdus</taxon>
    </lineage>
</organism>
<dbReference type="EMBL" id="VKKU01000001">
    <property type="protein sequence ID" value="TSB04744.1"/>
    <property type="molecule type" value="Genomic_DNA"/>
</dbReference>
<comment type="caution">
    <text evidence="3">The sequence shown here is derived from an EMBL/GenBank/DDBJ whole genome shotgun (WGS) entry which is preliminary data.</text>
</comment>
<dbReference type="Pfam" id="PF21028">
    <property type="entry name" value="DUF1285_C"/>
    <property type="match status" value="1"/>
</dbReference>
<evidence type="ECO:0000259" key="2">
    <source>
        <dbReference type="Pfam" id="PF21028"/>
    </source>
</evidence>
<feature type="domain" description="DUF1285" evidence="1">
    <location>
        <begin position="26"/>
        <end position="93"/>
    </location>
</feature>
<dbReference type="InterPro" id="IPR048342">
    <property type="entry name" value="DUF1285_C"/>
</dbReference>
<dbReference type="AlphaFoldDB" id="A0A553WJD7"/>
<reference evidence="3 4" key="1">
    <citation type="submission" date="2019-07" db="EMBL/GenBank/DDBJ databases">
        <authorList>
            <person name="Park M."/>
        </authorList>
    </citation>
    <scope>NUCLEOTIDE SEQUENCE [LARGE SCALE GENOMIC DNA]</scope>
    <source>
        <strain evidence="3 4">KCTC32445</strain>
    </source>
</reference>
<evidence type="ECO:0000313" key="4">
    <source>
        <dbReference type="Proteomes" id="UP000320160"/>
    </source>
</evidence>
<dbReference type="InterPro" id="IPR010707">
    <property type="entry name" value="DUF1285"/>
</dbReference>
<accession>A0A553WJD7</accession>
<dbReference type="RefSeq" id="WP_143775662.1">
    <property type="nucleotide sequence ID" value="NZ_VKKU01000001.1"/>
</dbReference>
<dbReference type="InterPro" id="IPR023361">
    <property type="entry name" value="DUF1285_beta_roll_sf"/>
</dbReference>
<dbReference type="Gene3D" id="3.10.540.10">
    <property type="entry name" value="duf1285 like domain"/>
    <property type="match status" value="1"/>
</dbReference>
<dbReference type="Proteomes" id="UP000320160">
    <property type="component" value="Unassembled WGS sequence"/>
</dbReference>
<name>A0A553WJD7_9SPHN</name>
<protein>
    <submittedName>
        <fullName evidence="3">DUF1285 domain-containing protein</fullName>
    </submittedName>
</protein>
<dbReference type="PIRSF" id="PIRSF029557">
    <property type="entry name" value="UCP029557"/>
    <property type="match status" value="1"/>
</dbReference>
<dbReference type="InterPro" id="IPR048341">
    <property type="entry name" value="DUF1285_N"/>
</dbReference>
<dbReference type="OrthoDB" id="3078366at2"/>
<proteinExistence type="predicted"/>
<sequence length="183" mass="20375">MPYDAPDLAKLNLSEIAALAAARKLPPIENWDPTHIGESEMRIAADGKWYHQGDEIRRPAMIRAFSSLLQCDADGQHWLVTPQQKLSIDVEDAPFIAVEMQSEGEFESRCLAFRLNTDDLVVAGPGSELAFRNDLPCLHVRKGLWAKIARSAYYELAEIALAECPKEPKIWSKGVVFPIGTSQ</sequence>
<gene>
    <name evidence="3" type="ORF">FOM92_04860</name>
</gene>
<evidence type="ECO:0000313" key="3">
    <source>
        <dbReference type="EMBL" id="TSB04744.1"/>
    </source>
</evidence>
<feature type="domain" description="DUF1285" evidence="2">
    <location>
        <begin position="94"/>
        <end position="179"/>
    </location>
</feature>